<evidence type="ECO:0000313" key="2">
    <source>
        <dbReference type="EMBL" id="KAJ7308518.1"/>
    </source>
</evidence>
<dbReference type="GO" id="GO:0016747">
    <property type="term" value="F:acyltransferase activity, transferring groups other than amino-acyl groups"/>
    <property type="evidence" value="ECO:0007669"/>
    <property type="project" value="InterPro"/>
</dbReference>
<dbReference type="AlphaFoldDB" id="A0AAD6Z521"/>
<dbReference type="Gene3D" id="3.40.630.30">
    <property type="match status" value="1"/>
</dbReference>
<gene>
    <name evidence="2" type="ORF">DFH08DRAFT_900085</name>
</gene>
<organism evidence="2 3">
    <name type="scientific">Mycena albidolilacea</name>
    <dbReference type="NCBI Taxonomy" id="1033008"/>
    <lineage>
        <taxon>Eukaryota</taxon>
        <taxon>Fungi</taxon>
        <taxon>Dikarya</taxon>
        <taxon>Basidiomycota</taxon>
        <taxon>Agaricomycotina</taxon>
        <taxon>Agaricomycetes</taxon>
        <taxon>Agaricomycetidae</taxon>
        <taxon>Agaricales</taxon>
        <taxon>Marasmiineae</taxon>
        <taxon>Mycenaceae</taxon>
        <taxon>Mycena</taxon>
    </lineage>
</organism>
<dbReference type="Proteomes" id="UP001218218">
    <property type="component" value="Unassembled WGS sequence"/>
</dbReference>
<keyword evidence="3" id="KW-1185">Reference proteome</keyword>
<dbReference type="PANTHER" id="PTHR43328">
    <property type="entry name" value="ACETYLTRANSFERASE-RELATED"/>
    <property type="match status" value="1"/>
</dbReference>
<evidence type="ECO:0000313" key="3">
    <source>
        <dbReference type="Proteomes" id="UP001218218"/>
    </source>
</evidence>
<comment type="caution">
    <text evidence="2">The sequence shown here is derived from an EMBL/GenBank/DDBJ whole genome shotgun (WGS) entry which is preliminary data.</text>
</comment>
<dbReference type="InterPro" id="IPR000182">
    <property type="entry name" value="GNAT_dom"/>
</dbReference>
<proteinExistence type="predicted"/>
<dbReference type="EMBL" id="JARIHO010000085">
    <property type="protein sequence ID" value="KAJ7308518.1"/>
    <property type="molecule type" value="Genomic_DNA"/>
</dbReference>
<sequence>MSTLQYNTTGEPFVRLPAPFSNIIITPPRISDAEASAAILSEDAVSQWLGPTGPGSAYTVAQAESWLTKLKAQTDALVEELGGATEPHGVVSGCPLRHIREERADGTEVFLGDVGLVRSNFSEIRDTEERARLVAENNARVAGDPEIVWHISYYLAPSHHGRGLMTVIVKTIIAQFGLPWMKVKRIRPGTFQDNHGSLKVLQKSGFVVVDTLVDHVQVGAEKKTQLVLEWRGLDSAAS</sequence>
<reference evidence="2" key="1">
    <citation type="submission" date="2023-03" db="EMBL/GenBank/DDBJ databases">
        <title>Massive genome expansion in bonnet fungi (Mycena s.s.) driven by repeated elements and novel gene families across ecological guilds.</title>
        <authorList>
            <consortium name="Lawrence Berkeley National Laboratory"/>
            <person name="Harder C.B."/>
            <person name="Miyauchi S."/>
            <person name="Viragh M."/>
            <person name="Kuo A."/>
            <person name="Thoen E."/>
            <person name="Andreopoulos B."/>
            <person name="Lu D."/>
            <person name="Skrede I."/>
            <person name="Drula E."/>
            <person name="Henrissat B."/>
            <person name="Morin E."/>
            <person name="Kohler A."/>
            <person name="Barry K."/>
            <person name="LaButti K."/>
            <person name="Morin E."/>
            <person name="Salamov A."/>
            <person name="Lipzen A."/>
            <person name="Mereny Z."/>
            <person name="Hegedus B."/>
            <person name="Baldrian P."/>
            <person name="Stursova M."/>
            <person name="Weitz H."/>
            <person name="Taylor A."/>
            <person name="Grigoriev I.V."/>
            <person name="Nagy L.G."/>
            <person name="Martin F."/>
            <person name="Kauserud H."/>
        </authorList>
    </citation>
    <scope>NUCLEOTIDE SEQUENCE</scope>
    <source>
        <strain evidence="2">CBHHK002</strain>
    </source>
</reference>
<dbReference type="InterPro" id="IPR016181">
    <property type="entry name" value="Acyl_CoA_acyltransferase"/>
</dbReference>
<dbReference type="SUPFAM" id="SSF55729">
    <property type="entry name" value="Acyl-CoA N-acyltransferases (Nat)"/>
    <property type="match status" value="1"/>
</dbReference>
<protein>
    <submittedName>
        <fullName evidence="2">GNAT domain-containing protein</fullName>
    </submittedName>
</protein>
<name>A0AAD6Z521_9AGAR</name>
<dbReference type="PANTHER" id="PTHR43328:SF1">
    <property type="entry name" value="N-ACETYLTRANSFERASE DOMAIN-CONTAINING PROTEIN"/>
    <property type="match status" value="1"/>
</dbReference>
<feature type="domain" description="N-acetyltransferase" evidence="1">
    <location>
        <begin position="23"/>
        <end position="207"/>
    </location>
</feature>
<dbReference type="Pfam" id="PF13302">
    <property type="entry name" value="Acetyltransf_3"/>
    <property type="match status" value="1"/>
</dbReference>
<evidence type="ECO:0000259" key="1">
    <source>
        <dbReference type="Pfam" id="PF13302"/>
    </source>
</evidence>
<accession>A0AAD6Z521</accession>